<proteinExistence type="predicted"/>
<keyword evidence="2" id="KW-1185">Reference proteome</keyword>
<organism evidence="1 2">
    <name type="scientific">Syntrophothermus lipocalidus (strain DSM 12680 / TGB-C1)</name>
    <dbReference type="NCBI Taxonomy" id="643648"/>
    <lineage>
        <taxon>Bacteria</taxon>
        <taxon>Bacillati</taxon>
        <taxon>Bacillota</taxon>
        <taxon>Clostridia</taxon>
        <taxon>Eubacteriales</taxon>
        <taxon>Syntrophomonadaceae</taxon>
        <taxon>Syntrophothermus</taxon>
    </lineage>
</organism>
<dbReference type="AlphaFoldDB" id="D7CKJ8"/>
<dbReference type="KEGG" id="slp:Slip_0449"/>
<accession>D7CKJ8</accession>
<name>D7CKJ8_SYNLT</name>
<reference evidence="2" key="1">
    <citation type="journal article" date="2010" name="Stand. Genomic Sci.">
        <title>Complete genome sequence of Syntrophothermus lipocalidus type strain (TGB-C1T).</title>
        <authorList>
            <consortium name="US DOE Joint Genome Institute (JGI-PGF)"/>
            <person name="Djao O."/>
            <person name="Zhang X."/>
            <person name="Lucas S."/>
            <person name="Lapidus A."/>
            <person name="Glavina Del Rio T."/>
            <person name="Nolan M."/>
            <person name="Tice H."/>
            <person name="Cheng J."/>
            <person name="Han C."/>
            <person name="Tapia R."/>
            <person name="Goodwin L."/>
            <person name="Pitluck S."/>
            <person name="Liolios K."/>
            <person name="Ivanova N."/>
            <person name="Mavromatis K."/>
            <person name="Mikhailova N."/>
            <person name="Ovchinnikova G."/>
            <person name="Pati A."/>
            <person name="Brambilla E."/>
            <person name="Chen A."/>
            <person name="Palaniappan K."/>
            <person name="Land M."/>
            <person name="Hauser L."/>
            <person name="Chang Y."/>
            <person name="Jeffries C."/>
            <person name="Rohde M."/>
            <person name="Sikorski J."/>
            <person name="Spring S."/>
            <person name="Goker M."/>
            <person name="Detter J."/>
            <person name="Woyke T."/>
            <person name="Bristow J."/>
            <person name="Eisen J."/>
            <person name="Markowitz V."/>
            <person name="Hugenholtz P."/>
            <person name="Kyrpides N."/>
            <person name="Klenk H."/>
        </authorList>
    </citation>
    <scope>NUCLEOTIDE SEQUENCE [LARGE SCALE GENOMIC DNA]</scope>
    <source>
        <strain evidence="2">DSM 12680 / TGB-C1</strain>
    </source>
</reference>
<evidence type="ECO:0000313" key="1">
    <source>
        <dbReference type="EMBL" id="ADI01233.1"/>
    </source>
</evidence>
<dbReference type="EMBL" id="CP002048">
    <property type="protein sequence ID" value="ADI01233.1"/>
    <property type="molecule type" value="Genomic_DNA"/>
</dbReference>
<sequence>MITVSLKNGFILVGKVKHLKQTLSKLPPDMKLVDYIRFSLH</sequence>
<protein>
    <submittedName>
        <fullName evidence="1">Uncharacterized protein</fullName>
    </submittedName>
</protein>
<dbReference type="HOGENOM" id="CLU_3277788_0_0_9"/>
<evidence type="ECO:0000313" key="2">
    <source>
        <dbReference type="Proteomes" id="UP000000378"/>
    </source>
</evidence>
<reference evidence="1 2" key="2">
    <citation type="journal article" date="2010" name="Stand. Genomic Sci.">
        <title>Complete genome sequence of Syntrophothermus lipocalidus type strain (TGB-C1).</title>
        <authorList>
            <person name="Djao O.D."/>
            <person name="Zhang X."/>
            <person name="Lucas S."/>
            <person name="Lapidus A."/>
            <person name="Del Rio T.G."/>
            <person name="Nolan M."/>
            <person name="Tice H."/>
            <person name="Cheng J.F."/>
            <person name="Han C."/>
            <person name="Tapia R."/>
            <person name="Goodwin L."/>
            <person name="Pitluck S."/>
            <person name="Liolios K."/>
            <person name="Ivanova N."/>
            <person name="Mavromatis K."/>
            <person name="Mikhailova N."/>
            <person name="Ovchinnikova G."/>
            <person name="Pati A."/>
            <person name="Brambilla E."/>
            <person name="Chen A."/>
            <person name="Palaniappan K."/>
            <person name="Land M."/>
            <person name="Hauser L."/>
            <person name="Chang Y.J."/>
            <person name="Jeffries C.D."/>
            <person name="Rohde M."/>
            <person name="Sikorski J."/>
            <person name="Spring S."/>
            <person name="Goker M."/>
            <person name="Detter J.C."/>
            <person name="Woyke T."/>
            <person name="Bristow J."/>
            <person name="Eisen J.A."/>
            <person name="Markowitz V."/>
            <person name="Hugenholtz P."/>
            <person name="Kyrpides N.C."/>
            <person name="Klenk H.P."/>
        </authorList>
    </citation>
    <scope>NUCLEOTIDE SEQUENCE [LARGE SCALE GENOMIC DNA]</scope>
    <source>
        <strain evidence="2">DSM 12680 / TGB-C1</strain>
    </source>
</reference>
<gene>
    <name evidence="1" type="ordered locus">Slip_0449</name>
</gene>
<dbReference type="Proteomes" id="UP000000378">
    <property type="component" value="Chromosome"/>
</dbReference>